<keyword evidence="1" id="KW-0862">Zinc</keyword>
<keyword evidence="1" id="KW-0863">Zinc-finger</keyword>
<feature type="coiled-coil region" evidence="2">
    <location>
        <begin position="154"/>
        <end position="181"/>
    </location>
</feature>
<evidence type="ECO:0000313" key="5">
    <source>
        <dbReference type="Proteomes" id="UP000683360"/>
    </source>
</evidence>
<evidence type="ECO:0000256" key="1">
    <source>
        <dbReference type="PROSITE-ProRule" id="PRU00024"/>
    </source>
</evidence>
<dbReference type="Proteomes" id="UP000683360">
    <property type="component" value="Unassembled WGS sequence"/>
</dbReference>
<dbReference type="OrthoDB" id="6171409at2759"/>
<dbReference type="PROSITE" id="PS50119">
    <property type="entry name" value="ZF_BBOX"/>
    <property type="match status" value="2"/>
</dbReference>
<dbReference type="Gene3D" id="3.30.160.60">
    <property type="entry name" value="Classic Zinc Finger"/>
    <property type="match status" value="1"/>
</dbReference>
<dbReference type="EMBL" id="CAJPWZ010002397">
    <property type="protein sequence ID" value="CAG2237622.1"/>
    <property type="molecule type" value="Genomic_DNA"/>
</dbReference>
<comment type="caution">
    <text evidence="4">The sequence shown here is derived from an EMBL/GenBank/DDBJ whole genome shotgun (WGS) entry which is preliminary data.</text>
</comment>
<sequence length="427" mass="48990">MAQNSVRCQFCKISLEVKWKCKTCDVIFCDSCRLNIHAILKNSHEHDVMDFKDTERNCSDNVDLKSIPCSTHLEQSCLIYCRNCDKSLCSSCLIYPSDQTELTRIYHLRRESLDELKQQIENTLPFFEAKSAEFRCLDSKLLSQHHNNPVTQQKEILETIEEDLKQRRDDLEDALEESSASSIFPVFEKINKDLPAQITVQVKTSDLIYIESRSNDSFFGSIIEIPTFKLAHTFAIRLPDISAIVTLNEETCVLYSAKKIFFQHISISKLKLIKLISYNSKTKRNQTFDRSTRVVDMTAYRGNILISDVSIGNEIMHICHSVSQTEFTSIGNLHPCGVHTAKDIILVGYCSSYHRNDKSGIMILDLTGKEIRRFECTAKNEGRLFTYPAKITTNINNDICVVDYQSFYSEKIQHMVNVIHMNQGMGE</sequence>
<reference evidence="4" key="1">
    <citation type="submission" date="2021-03" db="EMBL/GenBank/DDBJ databases">
        <authorList>
            <person name="Bekaert M."/>
        </authorList>
    </citation>
    <scope>NUCLEOTIDE SEQUENCE</scope>
</reference>
<protein>
    <recommendedName>
        <fullName evidence="3">B box-type domain-containing protein</fullName>
    </recommendedName>
</protein>
<keyword evidence="5" id="KW-1185">Reference proteome</keyword>
<evidence type="ECO:0000313" key="4">
    <source>
        <dbReference type="EMBL" id="CAG2237622.1"/>
    </source>
</evidence>
<feature type="domain" description="B box-type" evidence="3">
    <location>
        <begin position="64"/>
        <end position="92"/>
    </location>
</feature>
<dbReference type="AlphaFoldDB" id="A0A8S3U175"/>
<evidence type="ECO:0000256" key="2">
    <source>
        <dbReference type="SAM" id="Coils"/>
    </source>
</evidence>
<keyword evidence="2" id="KW-0175">Coiled coil</keyword>
<proteinExistence type="predicted"/>
<dbReference type="InterPro" id="IPR000315">
    <property type="entry name" value="Znf_B-box"/>
</dbReference>
<keyword evidence="1" id="KW-0479">Metal-binding</keyword>
<dbReference type="SUPFAM" id="SSF57845">
    <property type="entry name" value="B-box zinc-binding domain"/>
    <property type="match status" value="1"/>
</dbReference>
<name>A0A8S3U175_MYTED</name>
<evidence type="ECO:0000259" key="3">
    <source>
        <dbReference type="PROSITE" id="PS50119"/>
    </source>
</evidence>
<accession>A0A8S3U175</accession>
<organism evidence="4 5">
    <name type="scientific">Mytilus edulis</name>
    <name type="common">Blue mussel</name>
    <dbReference type="NCBI Taxonomy" id="6550"/>
    <lineage>
        <taxon>Eukaryota</taxon>
        <taxon>Metazoa</taxon>
        <taxon>Spiralia</taxon>
        <taxon>Lophotrochozoa</taxon>
        <taxon>Mollusca</taxon>
        <taxon>Bivalvia</taxon>
        <taxon>Autobranchia</taxon>
        <taxon>Pteriomorphia</taxon>
        <taxon>Mytilida</taxon>
        <taxon>Mytiloidea</taxon>
        <taxon>Mytilidae</taxon>
        <taxon>Mytilinae</taxon>
        <taxon>Mytilus</taxon>
    </lineage>
</organism>
<dbReference type="GO" id="GO:0008270">
    <property type="term" value="F:zinc ion binding"/>
    <property type="evidence" value="ECO:0007669"/>
    <property type="project" value="UniProtKB-KW"/>
</dbReference>
<gene>
    <name evidence="4" type="ORF">MEDL_50066</name>
</gene>
<feature type="domain" description="B box-type" evidence="3">
    <location>
        <begin position="3"/>
        <end position="51"/>
    </location>
</feature>